<dbReference type="PANTHER" id="PTHR43199">
    <property type="entry name" value="GLUTATHIONE HYDROLASE"/>
    <property type="match status" value="1"/>
</dbReference>
<evidence type="ECO:0000256" key="3">
    <source>
        <dbReference type="ARBA" id="ARBA00009381"/>
    </source>
</evidence>
<keyword evidence="7 11" id="KW-0012">Acyltransferase</keyword>
<feature type="binding site" evidence="10">
    <location>
        <position position="98"/>
    </location>
    <ligand>
        <name>L-glutamate</name>
        <dbReference type="ChEBI" id="CHEBI:29985"/>
    </ligand>
</feature>
<dbReference type="GO" id="GO:0006751">
    <property type="term" value="P:glutathione catabolic process"/>
    <property type="evidence" value="ECO:0007669"/>
    <property type="project" value="UniProtKB-UniRule"/>
</dbReference>
<evidence type="ECO:0000256" key="9">
    <source>
        <dbReference type="PIRSR" id="PIRSR600101-1"/>
    </source>
</evidence>
<comment type="caution">
    <text evidence="13">The sequence shown here is derived from an EMBL/GenBank/DDBJ whole genome shotgun (WGS) entry which is preliminary data.</text>
</comment>
<comment type="similarity">
    <text evidence="3 11">Belongs to the gamma-glutamyltransferase family.</text>
</comment>
<dbReference type="PRINTS" id="PR01210">
    <property type="entry name" value="GGTRANSPTASE"/>
</dbReference>
<reference evidence="13 14" key="1">
    <citation type="submission" date="2017-06" db="EMBL/GenBank/DDBJ databases">
        <title>Raineya orbicola gen. nov., sp. nov. a slightly thermophilic bacterium of the phylum Bacteroidetes and the description of Raineyaceae fam. nov.</title>
        <authorList>
            <person name="Albuquerque L."/>
            <person name="Polonia A.R.M."/>
            <person name="Barroso C."/>
            <person name="Froufe H.J.C."/>
            <person name="Lage O."/>
            <person name="Lobo-Da-Cunha A."/>
            <person name="Egas C."/>
            <person name="Da Costa M.S."/>
        </authorList>
    </citation>
    <scope>NUCLEOTIDE SEQUENCE [LARGE SCALE GENOMIC DNA]</scope>
    <source>
        <strain evidence="13 14">SPSPC-11</strain>
    </source>
</reference>
<dbReference type="Gene3D" id="1.10.246.130">
    <property type="match status" value="1"/>
</dbReference>
<evidence type="ECO:0000256" key="4">
    <source>
        <dbReference type="ARBA" id="ARBA00022679"/>
    </source>
</evidence>
<comment type="PTM">
    <text evidence="11">Cleaved by autocatalysis into a large and a small subunit.</text>
</comment>
<feature type="chain" id="PRO_5014930459" description="Glutathione hydrolase proenzyme" evidence="12">
    <location>
        <begin position="24"/>
        <end position="568"/>
    </location>
</feature>
<dbReference type="Proteomes" id="UP000233387">
    <property type="component" value="Unassembled WGS sequence"/>
</dbReference>
<comment type="pathway">
    <text evidence="11">Sulfur metabolism; glutathione metabolism.</text>
</comment>
<dbReference type="EMBL" id="NKXO01000003">
    <property type="protein sequence ID" value="PKQ70694.1"/>
    <property type="molecule type" value="Genomic_DNA"/>
</dbReference>
<feature type="signal peptide" evidence="12">
    <location>
        <begin position="1"/>
        <end position="23"/>
    </location>
</feature>
<dbReference type="Pfam" id="PF01019">
    <property type="entry name" value="G_glu_transpept"/>
    <property type="match status" value="1"/>
</dbReference>
<dbReference type="GO" id="GO:0036374">
    <property type="term" value="F:glutathione hydrolase activity"/>
    <property type="evidence" value="ECO:0007669"/>
    <property type="project" value="UniProtKB-UniRule"/>
</dbReference>
<proteinExistence type="inferred from homology"/>
<evidence type="ECO:0000256" key="8">
    <source>
        <dbReference type="ARBA" id="ARBA00047417"/>
    </source>
</evidence>
<evidence type="ECO:0000256" key="12">
    <source>
        <dbReference type="SAM" id="SignalP"/>
    </source>
</evidence>
<dbReference type="OrthoDB" id="9781342at2"/>
<accession>A0A2N3IK61</accession>
<dbReference type="AlphaFoldDB" id="A0A2N3IK61"/>
<keyword evidence="12" id="KW-0732">Signal</keyword>
<dbReference type="InterPro" id="IPR043137">
    <property type="entry name" value="GGT_ssub_C"/>
</dbReference>
<dbReference type="Gene3D" id="3.60.20.40">
    <property type="match status" value="1"/>
</dbReference>
<name>A0A2N3IK61_9BACT</name>
<sequence>MFKFCLKFVSLSFFAAFPIFLQAQKQSVIAENGMVTSAYPDASRIGVEILKKGGNAFDAMVATEFALAVCYPIAGNLGGGGFMVARTAKGEYDVLDYREKAPLKAQEKMYLDEKGNVIERLSLDGHLAVGVPGTVDGMIKVHQKYGSLPFKDLVQPAIDLAYRGVVLTQHEANQLNDYREAFLRINTHTPTHIVKPEGKLWKAGDTIRHIELAKTLERIRDYGRAGFYEGITADLIVAEMQSPADPSKKGIITYEDLKNYQAVWRKPLIGYYKGHKIITMPPPSSGGIGLLQILAMIEKYPLARWGFRDKRTMQVIIEAERRFYADRATHIADPDFYKVPVQKLLDKKYLQSRMKDFSFEKAGKSENITAGNIPESEETTHYTIADKWGNVVCVTTTLNGAFGSKVMVKGAGFFLNNEMDDFSIKAGVPNMYGAVGGKANAIAPQKRMLSSMTPTIVEKNGKFLFALGTPGGTTIPTSVLQVFLNVVEFGMSLQEAINQPRFHHQWQPDEVYLEKDGFKATLIQELEKLGYKFQTRSIIGKVNGIRKLPNGKWEGAADYRRDDTAIGY</sequence>
<gene>
    <name evidence="13" type="ORF">Rain11_0231</name>
</gene>
<dbReference type="UniPathway" id="UPA00204"/>
<evidence type="ECO:0000256" key="1">
    <source>
        <dbReference type="ARBA" id="ARBA00001049"/>
    </source>
</evidence>
<dbReference type="EC" id="2.3.2.2" evidence="11"/>
<feature type="binding site" evidence="10">
    <location>
        <position position="472"/>
    </location>
    <ligand>
        <name>L-glutamate</name>
        <dbReference type="ChEBI" id="CHEBI:29985"/>
    </ligand>
</feature>
<keyword evidence="11" id="KW-0317">Glutathione biosynthesis</keyword>
<evidence type="ECO:0000256" key="10">
    <source>
        <dbReference type="PIRSR" id="PIRSR600101-2"/>
    </source>
</evidence>
<keyword evidence="4 11" id="KW-0808">Transferase</keyword>
<dbReference type="InterPro" id="IPR051792">
    <property type="entry name" value="GGT_bact"/>
</dbReference>
<dbReference type="InterPro" id="IPR029055">
    <property type="entry name" value="Ntn_hydrolases_N"/>
</dbReference>
<keyword evidence="14" id="KW-1185">Reference proteome</keyword>
<evidence type="ECO:0000256" key="11">
    <source>
        <dbReference type="RuleBase" id="RU368036"/>
    </source>
</evidence>
<keyword evidence="5 11" id="KW-0378">Hydrolase</keyword>
<feature type="binding site" evidence="10">
    <location>
        <begin position="450"/>
        <end position="451"/>
    </location>
    <ligand>
        <name>L-glutamate</name>
        <dbReference type="ChEBI" id="CHEBI:29985"/>
    </ligand>
</feature>
<dbReference type="NCBIfam" id="TIGR00066">
    <property type="entry name" value="g_glut_trans"/>
    <property type="match status" value="1"/>
</dbReference>
<dbReference type="RefSeq" id="WP_101357499.1">
    <property type="nucleotide sequence ID" value="NZ_NKXO01000003.1"/>
</dbReference>
<dbReference type="InterPro" id="IPR000101">
    <property type="entry name" value="GGT_peptidase"/>
</dbReference>
<feature type="binding site" evidence="10">
    <location>
        <begin position="397"/>
        <end position="399"/>
    </location>
    <ligand>
        <name>L-glutamate</name>
        <dbReference type="ChEBI" id="CHEBI:29985"/>
    </ligand>
</feature>
<evidence type="ECO:0000256" key="7">
    <source>
        <dbReference type="ARBA" id="ARBA00023315"/>
    </source>
</evidence>
<comment type="catalytic activity">
    <reaction evidence="1 11">
        <text>an S-substituted glutathione + H2O = an S-substituted L-cysteinylglycine + L-glutamate</text>
        <dbReference type="Rhea" id="RHEA:59468"/>
        <dbReference type="ChEBI" id="CHEBI:15377"/>
        <dbReference type="ChEBI" id="CHEBI:29985"/>
        <dbReference type="ChEBI" id="CHEBI:90779"/>
        <dbReference type="ChEBI" id="CHEBI:143103"/>
        <dbReference type="EC" id="3.4.19.13"/>
    </reaction>
</comment>
<comment type="subunit">
    <text evidence="11">This enzyme consists of two polypeptide chains, which are synthesized in precursor form from a single polypeptide.</text>
</comment>
<keyword evidence="6 11" id="KW-0865">Zymogen</keyword>
<evidence type="ECO:0000313" key="14">
    <source>
        <dbReference type="Proteomes" id="UP000233387"/>
    </source>
</evidence>
<comment type="catalytic activity">
    <reaction evidence="2 11">
        <text>glutathione + H2O = L-cysteinylglycine + L-glutamate</text>
        <dbReference type="Rhea" id="RHEA:28807"/>
        <dbReference type="ChEBI" id="CHEBI:15377"/>
        <dbReference type="ChEBI" id="CHEBI:29985"/>
        <dbReference type="ChEBI" id="CHEBI:57925"/>
        <dbReference type="ChEBI" id="CHEBI:61694"/>
        <dbReference type="EC" id="3.4.19.13"/>
    </reaction>
</comment>
<evidence type="ECO:0000256" key="5">
    <source>
        <dbReference type="ARBA" id="ARBA00022801"/>
    </source>
</evidence>
<dbReference type="GO" id="GO:0006750">
    <property type="term" value="P:glutathione biosynthetic process"/>
    <property type="evidence" value="ECO:0007669"/>
    <property type="project" value="UniProtKB-KW"/>
</dbReference>
<dbReference type="SUPFAM" id="SSF56235">
    <property type="entry name" value="N-terminal nucleophile aminohydrolases (Ntn hydrolases)"/>
    <property type="match status" value="1"/>
</dbReference>
<dbReference type="GO" id="GO:0103068">
    <property type="term" value="F:leukotriene C4 gamma-glutamyl transferase activity"/>
    <property type="evidence" value="ECO:0007669"/>
    <property type="project" value="UniProtKB-EC"/>
</dbReference>
<dbReference type="EC" id="3.4.19.13" evidence="11"/>
<feature type="active site" description="Nucleophile" evidence="9">
    <location>
        <position position="379"/>
    </location>
</feature>
<comment type="catalytic activity">
    <reaction evidence="8 11">
        <text>an N-terminal (5-L-glutamyl)-[peptide] + an alpha-amino acid = 5-L-glutamyl amino acid + an N-terminal L-alpha-aminoacyl-[peptide]</text>
        <dbReference type="Rhea" id="RHEA:23904"/>
        <dbReference type="Rhea" id="RHEA-COMP:9780"/>
        <dbReference type="Rhea" id="RHEA-COMP:9795"/>
        <dbReference type="ChEBI" id="CHEBI:77644"/>
        <dbReference type="ChEBI" id="CHEBI:78597"/>
        <dbReference type="ChEBI" id="CHEBI:78599"/>
        <dbReference type="ChEBI" id="CHEBI:78608"/>
        <dbReference type="EC" id="2.3.2.2"/>
    </reaction>
</comment>
<evidence type="ECO:0000256" key="2">
    <source>
        <dbReference type="ARBA" id="ARBA00001089"/>
    </source>
</evidence>
<dbReference type="PANTHER" id="PTHR43199:SF1">
    <property type="entry name" value="GLUTATHIONE HYDROLASE PROENZYME"/>
    <property type="match status" value="1"/>
</dbReference>
<feature type="binding site" evidence="10">
    <location>
        <position position="421"/>
    </location>
    <ligand>
        <name>L-glutamate</name>
        <dbReference type="ChEBI" id="CHEBI:29985"/>
    </ligand>
</feature>
<protein>
    <recommendedName>
        <fullName evidence="11">Glutathione hydrolase proenzyme</fullName>
        <ecNumber evidence="11">2.3.2.2</ecNumber>
        <ecNumber evidence="11">3.4.19.13</ecNumber>
    </recommendedName>
    <component>
        <recommendedName>
            <fullName evidence="11">Glutathione hydrolase large chain</fullName>
        </recommendedName>
    </component>
    <component>
        <recommendedName>
            <fullName evidence="11">Glutathione hydrolase small chain</fullName>
        </recommendedName>
    </component>
</protein>
<dbReference type="InterPro" id="IPR043138">
    <property type="entry name" value="GGT_lsub"/>
</dbReference>
<evidence type="ECO:0000256" key="6">
    <source>
        <dbReference type="ARBA" id="ARBA00023145"/>
    </source>
</evidence>
<organism evidence="13 14">
    <name type="scientific">Raineya orbicola</name>
    <dbReference type="NCBI Taxonomy" id="2016530"/>
    <lineage>
        <taxon>Bacteria</taxon>
        <taxon>Pseudomonadati</taxon>
        <taxon>Bacteroidota</taxon>
        <taxon>Cytophagia</taxon>
        <taxon>Cytophagales</taxon>
        <taxon>Raineyaceae</taxon>
        <taxon>Raineya</taxon>
    </lineage>
</organism>
<evidence type="ECO:0000313" key="13">
    <source>
        <dbReference type="EMBL" id="PKQ70694.1"/>
    </source>
</evidence>